<comment type="caution">
    <text evidence="2">The sequence shown here is derived from an EMBL/GenBank/DDBJ whole genome shotgun (WGS) entry which is preliminary data.</text>
</comment>
<name>A0A7X1AXI7_9BACT</name>
<feature type="transmembrane region" description="Helical" evidence="1">
    <location>
        <begin position="34"/>
        <end position="52"/>
    </location>
</feature>
<gene>
    <name evidence="2" type="ORF">H5P30_07890</name>
</gene>
<keyword evidence="1" id="KW-1133">Transmembrane helix</keyword>
<organism evidence="2 3">
    <name type="scientific">Puniceicoccus vermicola</name>
    <dbReference type="NCBI Taxonomy" id="388746"/>
    <lineage>
        <taxon>Bacteria</taxon>
        <taxon>Pseudomonadati</taxon>
        <taxon>Verrucomicrobiota</taxon>
        <taxon>Opitutia</taxon>
        <taxon>Puniceicoccales</taxon>
        <taxon>Puniceicoccaceae</taxon>
        <taxon>Puniceicoccus</taxon>
    </lineage>
</organism>
<sequence>MDEGVMIRAFLLSVATSIVVWTMRKVTKKEWMQVVSAIVPFPFWIVGFQLAIHQ</sequence>
<protein>
    <submittedName>
        <fullName evidence="2">Uncharacterized protein</fullName>
    </submittedName>
</protein>
<accession>A0A7X1AXI7</accession>
<keyword evidence="1" id="KW-0812">Transmembrane</keyword>
<dbReference type="EMBL" id="JACHVA010000070">
    <property type="protein sequence ID" value="MBC2601697.1"/>
    <property type="molecule type" value="Genomic_DNA"/>
</dbReference>
<proteinExistence type="predicted"/>
<reference evidence="2 3" key="1">
    <citation type="submission" date="2020-07" db="EMBL/GenBank/DDBJ databases">
        <authorList>
            <person name="Feng X."/>
        </authorList>
    </citation>
    <scope>NUCLEOTIDE SEQUENCE [LARGE SCALE GENOMIC DNA]</scope>
    <source>
        <strain evidence="2 3">JCM14086</strain>
    </source>
</reference>
<dbReference type="RefSeq" id="WP_354586606.1">
    <property type="nucleotide sequence ID" value="NZ_JBEPNX010000001.1"/>
</dbReference>
<keyword evidence="3" id="KW-1185">Reference proteome</keyword>
<evidence type="ECO:0000313" key="3">
    <source>
        <dbReference type="Proteomes" id="UP000525652"/>
    </source>
</evidence>
<evidence type="ECO:0000313" key="2">
    <source>
        <dbReference type="EMBL" id="MBC2601697.1"/>
    </source>
</evidence>
<evidence type="ECO:0000256" key="1">
    <source>
        <dbReference type="SAM" id="Phobius"/>
    </source>
</evidence>
<dbReference type="AlphaFoldDB" id="A0A7X1AXI7"/>
<dbReference type="Proteomes" id="UP000525652">
    <property type="component" value="Unassembled WGS sequence"/>
</dbReference>
<keyword evidence="1" id="KW-0472">Membrane</keyword>
<feature type="transmembrane region" description="Helical" evidence="1">
    <location>
        <begin position="6"/>
        <end position="22"/>
    </location>
</feature>